<sequence length="221" mass="26482">MIIIIFLICENEQIREIFNDSIEHIVKYKDFNFIYIYYMKTSIPVLSKKPINLMKLNCQKIMNQINQEYVPTQTNFHSPIKPKKKKNQHFTFALSTIEQYQTINYNDEPKLPEIRRQRNDSFTQAFKLHVDIKKSEDSQILSLEKWQGPKKRSQSPARRSTKILPPVNVNYKQRNSQSLMVLRSQQLEEMKKLQRIIKDVLTKQDHQMNHHFDSLQQELSE</sequence>
<name>A0A8S1RXM0_9CILI</name>
<keyword evidence="2" id="KW-1185">Reference proteome</keyword>
<evidence type="ECO:0000313" key="1">
    <source>
        <dbReference type="EMBL" id="CAD8132140.1"/>
    </source>
</evidence>
<accession>A0A8S1RXM0</accession>
<dbReference type="AlphaFoldDB" id="A0A8S1RXM0"/>
<gene>
    <name evidence="1" type="ORF">PPENT_87.1.T0010462</name>
</gene>
<comment type="caution">
    <text evidence="1">The sequence shown here is derived from an EMBL/GenBank/DDBJ whole genome shotgun (WGS) entry which is preliminary data.</text>
</comment>
<proteinExistence type="predicted"/>
<dbReference type="Proteomes" id="UP000689195">
    <property type="component" value="Unassembled WGS sequence"/>
</dbReference>
<protein>
    <submittedName>
        <fullName evidence="1">Uncharacterized protein</fullName>
    </submittedName>
</protein>
<organism evidence="1 2">
    <name type="scientific">Paramecium pentaurelia</name>
    <dbReference type="NCBI Taxonomy" id="43138"/>
    <lineage>
        <taxon>Eukaryota</taxon>
        <taxon>Sar</taxon>
        <taxon>Alveolata</taxon>
        <taxon>Ciliophora</taxon>
        <taxon>Intramacronucleata</taxon>
        <taxon>Oligohymenophorea</taxon>
        <taxon>Peniculida</taxon>
        <taxon>Parameciidae</taxon>
        <taxon>Paramecium</taxon>
    </lineage>
</organism>
<dbReference type="EMBL" id="CAJJDO010000001">
    <property type="protein sequence ID" value="CAD8132140.1"/>
    <property type="molecule type" value="Genomic_DNA"/>
</dbReference>
<evidence type="ECO:0000313" key="2">
    <source>
        <dbReference type="Proteomes" id="UP000689195"/>
    </source>
</evidence>
<reference evidence="1" key="1">
    <citation type="submission" date="2021-01" db="EMBL/GenBank/DDBJ databases">
        <authorList>
            <consortium name="Genoscope - CEA"/>
            <person name="William W."/>
        </authorList>
    </citation>
    <scope>NUCLEOTIDE SEQUENCE</scope>
</reference>
<dbReference type="OrthoDB" id="293701at2759"/>